<evidence type="ECO:0000256" key="7">
    <source>
        <dbReference type="ARBA" id="ARBA00023136"/>
    </source>
</evidence>
<feature type="transmembrane region" description="Helical" evidence="9">
    <location>
        <begin position="33"/>
        <end position="53"/>
    </location>
</feature>
<keyword evidence="5 9" id="KW-0812">Transmembrane</keyword>
<dbReference type="Pfam" id="PF04066">
    <property type="entry name" value="MrpF_PhaF"/>
    <property type="match status" value="1"/>
</dbReference>
<dbReference type="GO" id="GO:0005886">
    <property type="term" value="C:plasma membrane"/>
    <property type="evidence" value="ECO:0007669"/>
    <property type="project" value="UniProtKB-SubCell"/>
</dbReference>
<evidence type="ECO:0000256" key="4">
    <source>
        <dbReference type="ARBA" id="ARBA00022475"/>
    </source>
</evidence>
<comment type="subcellular location">
    <subcellularLocation>
        <location evidence="1">Cell membrane</location>
        <topology evidence="1">Multi-pass membrane protein</topology>
    </subcellularLocation>
</comment>
<dbReference type="NCBIfam" id="NF005930">
    <property type="entry name" value="PRK07948.1"/>
    <property type="match status" value="1"/>
</dbReference>
<feature type="transmembrane region" description="Helical" evidence="9">
    <location>
        <begin position="59"/>
        <end position="78"/>
    </location>
</feature>
<dbReference type="PANTHER" id="PTHR34702:SF1">
    <property type="entry name" value="NA(+)_H(+) ANTIPORTER SUBUNIT F"/>
    <property type="match status" value="1"/>
</dbReference>
<comment type="similarity">
    <text evidence="2">Belongs to the CPA3 antiporters (TC 2.A.63) subunit F family.</text>
</comment>
<evidence type="ECO:0000256" key="1">
    <source>
        <dbReference type="ARBA" id="ARBA00004651"/>
    </source>
</evidence>
<evidence type="ECO:0000256" key="8">
    <source>
        <dbReference type="SAM" id="MobiDB-lite"/>
    </source>
</evidence>
<evidence type="ECO:0000256" key="9">
    <source>
        <dbReference type="SAM" id="Phobius"/>
    </source>
</evidence>
<accession>A0A138AIA1</accession>
<sequence length="107" mass="11047">MTVVFVITGVILMIAAFLTAYRLLRGPNTLDRVVAVDALVAIAVGGLAVWAAYSRNSSVIPGIVALSLVGFVGSVSVVRFRVPDDAGTAPSPPDETPDIAPRTGGLR</sequence>
<dbReference type="RefSeq" id="WP_068571176.1">
    <property type="nucleotide sequence ID" value="NZ_LSRF01000033.1"/>
</dbReference>
<keyword evidence="3" id="KW-0813">Transport</keyword>
<proteinExistence type="inferred from homology"/>
<evidence type="ECO:0000256" key="5">
    <source>
        <dbReference type="ARBA" id="ARBA00022692"/>
    </source>
</evidence>
<evidence type="ECO:0000313" key="11">
    <source>
        <dbReference type="Proteomes" id="UP000070258"/>
    </source>
</evidence>
<dbReference type="InterPro" id="IPR007208">
    <property type="entry name" value="MrpF/PhaF-like"/>
</dbReference>
<keyword evidence="4" id="KW-1003">Cell membrane</keyword>
<evidence type="ECO:0000256" key="6">
    <source>
        <dbReference type="ARBA" id="ARBA00022989"/>
    </source>
</evidence>
<evidence type="ECO:0000256" key="3">
    <source>
        <dbReference type="ARBA" id="ARBA00022448"/>
    </source>
</evidence>
<feature type="transmembrane region" description="Helical" evidence="9">
    <location>
        <begin position="6"/>
        <end position="24"/>
    </location>
</feature>
<keyword evidence="7 9" id="KW-0472">Membrane</keyword>
<dbReference type="EMBL" id="LSRF01000033">
    <property type="protein sequence ID" value="KXP10140.1"/>
    <property type="molecule type" value="Genomic_DNA"/>
</dbReference>
<evidence type="ECO:0000256" key="2">
    <source>
        <dbReference type="ARBA" id="ARBA00009212"/>
    </source>
</evidence>
<protein>
    <submittedName>
        <fullName evidence="10">Cation:proton antiporter</fullName>
    </submittedName>
</protein>
<feature type="region of interest" description="Disordered" evidence="8">
    <location>
        <begin position="84"/>
        <end position="107"/>
    </location>
</feature>
<gene>
    <name evidence="10" type="ORF">AXK60_06550</name>
</gene>
<name>A0A138AIA1_9ACTN</name>
<reference evidence="11" key="1">
    <citation type="submission" date="2016-02" db="EMBL/GenBank/DDBJ databases">
        <authorList>
            <person name="Wen L."/>
            <person name="He K."/>
            <person name="Yang H."/>
        </authorList>
    </citation>
    <scope>NUCLEOTIDE SEQUENCE [LARGE SCALE GENOMIC DNA]</scope>
    <source>
        <strain evidence="11">JCM 15929</strain>
    </source>
</reference>
<dbReference type="AlphaFoldDB" id="A0A138AIA1"/>
<dbReference type="OrthoDB" id="3733837at2"/>
<dbReference type="PANTHER" id="PTHR34702">
    <property type="entry name" value="NA(+)/H(+) ANTIPORTER SUBUNIT F1"/>
    <property type="match status" value="1"/>
</dbReference>
<dbReference type="STRING" id="239498.AXK60_06550"/>
<dbReference type="Proteomes" id="UP000070258">
    <property type="component" value="Unassembled WGS sequence"/>
</dbReference>
<evidence type="ECO:0000313" key="10">
    <source>
        <dbReference type="EMBL" id="KXP10140.1"/>
    </source>
</evidence>
<dbReference type="GO" id="GO:0015385">
    <property type="term" value="F:sodium:proton antiporter activity"/>
    <property type="evidence" value="ECO:0007669"/>
    <property type="project" value="TreeGrafter"/>
</dbReference>
<keyword evidence="6 9" id="KW-1133">Transmembrane helix</keyword>
<organism evidence="10 11">
    <name type="scientific">Tsukamurella pseudospumae</name>
    <dbReference type="NCBI Taxonomy" id="239498"/>
    <lineage>
        <taxon>Bacteria</taxon>
        <taxon>Bacillati</taxon>
        <taxon>Actinomycetota</taxon>
        <taxon>Actinomycetes</taxon>
        <taxon>Mycobacteriales</taxon>
        <taxon>Tsukamurellaceae</taxon>
        <taxon>Tsukamurella</taxon>
    </lineage>
</organism>
<comment type="caution">
    <text evidence="10">The sequence shown here is derived from an EMBL/GenBank/DDBJ whole genome shotgun (WGS) entry which is preliminary data.</text>
</comment>